<organism evidence="4 5">
    <name type="scientific">Zestomonas insulae</name>
    <dbReference type="NCBI Taxonomy" id="2809017"/>
    <lineage>
        <taxon>Bacteria</taxon>
        <taxon>Pseudomonadati</taxon>
        <taxon>Pseudomonadota</taxon>
        <taxon>Gammaproteobacteria</taxon>
        <taxon>Pseudomonadales</taxon>
        <taxon>Pseudomonadaceae</taxon>
        <taxon>Zestomonas</taxon>
    </lineage>
</organism>
<reference evidence="4 5" key="1">
    <citation type="submission" date="2021-02" db="EMBL/GenBank/DDBJ databases">
        <authorList>
            <person name="Lee D.-H."/>
        </authorList>
    </citation>
    <scope>NUCLEOTIDE SEQUENCE [LARGE SCALE GENOMIC DNA]</scope>
    <source>
        <strain evidence="4 5">UL073</strain>
    </source>
</reference>
<dbReference type="PANTHER" id="PTHR30273">
    <property type="entry name" value="PERIPLASMIC SIGNAL SENSOR AND SIGMA FACTOR ACTIVATOR FECR-RELATED"/>
    <property type="match status" value="1"/>
</dbReference>
<dbReference type="EMBL" id="JAFEUP010000006">
    <property type="protein sequence ID" value="MBM7062851.1"/>
    <property type="molecule type" value="Genomic_DNA"/>
</dbReference>
<dbReference type="InterPro" id="IPR012373">
    <property type="entry name" value="Ferrdict_sens_TM"/>
</dbReference>
<feature type="domain" description="FecR protein" evidence="2">
    <location>
        <begin position="104"/>
        <end position="195"/>
    </location>
</feature>
<keyword evidence="1" id="KW-0812">Transmembrane</keyword>
<proteinExistence type="predicted"/>
<dbReference type="Pfam" id="PF04773">
    <property type="entry name" value="FecR"/>
    <property type="match status" value="1"/>
</dbReference>
<evidence type="ECO:0000313" key="4">
    <source>
        <dbReference type="EMBL" id="MBM7062851.1"/>
    </source>
</evidence>
<dbReference type="PANTHER" id="PTHR30273:SF2">
    <property type="entry name" value="PROTEIN FECR"/>
    <property type="match status" value="1"/>
</dbReference>
<evidence type="ECO:0000259" key="3">
    <source>
        <dbReference type="Pfam" id="PF16220"/>
    </source>
</evidence>
<keyword evidence="5" id="KW-1185">Reference proteome</keyword>
<feature type="transmembrane region" description="Helical" evidence="1">
    <location>
        <begin position="74"/>
        <end position="95"/>
    </location>
</feature>
<name>A0ABS2IIF8_9GAMM</name>
<gene>
    <name evidence="4" type="ORF">JQX08_19220</name>
</gene>
<evidence type="ECO:0000259" key="2">
    <source>
        <dbReference type="Pfam" id="PF04773"/>
    </source>
</evidence>
<evidence type="ECO:0000256" key="1">
    <source>
        <dbReference type="SAM" id="Phobius"/>
    </source>
</evidence>
<keyword evidence="1" id="KW-0472">Membrane</keyword>
<evidence type="ECO:0000313" key="5">
    <source>
        <dbReference type="Proteomes" id="UP000717995"/>
    </source>
</evidence>
<feature type="domain" description="FecR N-terminal" evidence="3">
    <location>
        <begin position="6"/>
        <end position="47"/>
    </location>
</feature>
<dbReference type="InterPro" id="IPR032623">
    <property type="entry name" value="FecR_N"/>
</dbReference>
<protein>
    <submittedName>
        <fullName evidence="4">FecR domain-containing protein</fullName>
    </submittedName>
</protein>
<dbReference type="InterPro" id="IPR006860">
    <property type="entry name" value="FecR"/>
</dbReference>
<dbReference type="Proteomes" id="UP000717995">
    <property type="component" value="Unassembled WGS sequence"/>
</dbReference>
<dbReference type="RefSeq" id="WP_205350030.1">
    <property type="nucleotide sequence ID" value="NZ_JAFEUP010000006.1"/>
</dbReference>
<sequence>MSSPREQAALWFARMQNAADDHPQRAQFEAWLAAHPQHAVEYQAFCELWGDFSSTRRSEALAQAMEQRQRRRQFLHSGLCALLLALGGTFGWHGYRQSSFELDLATTIGTQQETRLRDGSQLTLNADTRLHLHFDRALRQVELLRGEAIFDVARNPQRPFVIDGGVAKVRVLGTRFVVNRLDQRLRVSVERGLVQVDSLAKPGESLQVRAGEVLEVDRHGHLRRLPLAASNAFAFQRGSLVFEQADLTEIAASLSRYRQQPVQAELGTARSPRISAVVQLADVEGFLQALPAIAPVHLQQGGKATVLQPQKTTARRRRE</sequence>
<keyword evidence="1" id="KW-1133">Transmembrane helix</keyword>
<dbReference type="Pfam" id="PF16220">
    <property type="entry name" value="DUF4880"/>
    <property type="match status" value="1"/>
</dbReference>
<dbReference type="Gene3D" id="2.60.120.1440">
    <property type="match status" value="1"/>
</dbReference>
<dbReference type="PIRSF" id="PIRSF018266">
    <property type="entry name" value="FecR"/>
    <property type="match status" value="1"/>
</dbReference>
<accession>A0ABS2IIF8</accession>
<comment type="caution">
    <text evidence="4">The sequence shown here is derived from an EMBL/GenBank/DDBJ whole genome shotgun (WGS) entry which is preliminary data.</text>
</comment>